<accession>G3IR18</accession>
<dbReference type="AlphaFoldDB" id="G3IR18"/>
<organism evidence="1 2">
    <name type="scientific">Methylobacter tundripaludum (strain ATCC BAA-1195 / DSM 17260 / SV96)</name>
    <dbReference type="NCBI Taxonomy" id="697282"/>
    <lineage>
        <taxon>Bacteria</taxon>
        <taxon>Pseudomonadati</taxon>
        <taxon>Pseudomonadota</taxon>
        <taxon>Gammaproteobacteria</taxon>
        <taxon>Methylococcales</taxon>
        <taxon>Methylococcaceae</taxon>
        <taxon>Methylobacter</taxon>
    </lineage>
</organism>
<evidence type="ECO:0000313" key="2">
    <source>
        <dbReference type="Proteomes" id="UP000004664"/>
    </source>
</evidence>
<protein>
    <recommendedName>
        <fullName evidence="3">HNH endonuclease</fullName>
    </recommendedName>
</protein>
<keyword evidence="2" id="KW-1185">Reference proteome</keyword>
<reference evidence="1 2" key="1">
    <citation type="submission" date="2011-06" db="EMBL/GenBank/DDBJ databases">
        <title>Genomic sequence of Methylobacter tundripaludum SV96.</title>
        <authorList>
            <consortium name="US DOE Joint Genome Institute"/>
            <person name="Lucas S."/>
            <person name="Han J."/>
            <person name="Lapidus A."/>
            <person name="Cheng J.-F."/>
            <person name="Goodwin L."/>
            <person name="Pitluck S."/>
            <person name="Held B."/>
            <person name="Detter J.C."/>
            <person name="Han C."/>
            <person name="Tapia R."/>
            <person name="Land M."/>
            <person name="Hauser L."/>
            <person name="Kyrpides N."/>
            <person name="Ivanova N."/>
            <person name="Ovchinnikova G."/>
            <person name="Pagani I."/>
            <person name="Klotz M.G."/>
            <person name="Dispirito A.A."/>
            <person name="Murrell J.C."/>
            <person name="Dunfield P."/>
            <person name="Kalyuzhnaya M.G."/>
            <person name="Svenning M."/>
            <person name="Trotsenko Y.A."/>
            <person name="Stein L.Y."/>
            <person name="Woyke T."/>
        </authorList>
    </citation>
    <scope>NUCLEOTIDE SEQUENCE [LARGE SCALE GENOMIC DNA]</scope>
    <source>
        <strain evidence="2">ATCC BAA-1195 / DSM 17260 / SV96</strain>
    </source>
</reference>
<evidence type="ECO:0008006" key="3">
    <source>
        <dbReference type="Google" id="ProtNLM"/>
    </source>
</evidence>
<dbReference type="STRING" id="697282.Mettu_2450"/>
<dbReference type="Proteomes" id="UP000004664">
    <property type="component" value="Unassembled WGS sequence"/>
</dbReference>
<dbReference type="EMBL" id="JH109152">
    <property type="protein sequence ID" value="EGW23589.1"/>
    <property type="molecule type" value="Genomic_DNA"/>
</dbReference>
<name>G3IR18_METTV</name>
<proteinExistence type="predicted"/>
<evidence type="ECO:0000313" key="1">
    <source>
        <dbReference type="EMBL" id="EGW23589.1"/>
    </source>
</evidence>
<sequence length="265" mass="30278">MISITTQKDAGKIRDLSFCYICGIDFQESDSKNLDHVPPKSIFAKPDRDFPLKFTTHKDQCHSPMNLDDEVISQLFALIHGKQPSEKNDKLKIGVYQRTETGAIMASFSERNIEILLRRWLKGFHAALYREPLDENTRFAIQTPFPSGVKKDDQFIDAPIKEQHYEFVECIKKNRAIGKLDCIQSNNGRLRYECVWDKLSNGSWSCIFALNLYDWKNLGDINNFKARGCAGMYSPPNGKAPNNAALATQLEFRFENLDEADPFGL</sequence>
<gene>
    <name evidence="1" type="ORF">Mettu_2450</name>
</gene>
<dbReference type="HOGENOM" id="CLU_1048932_0_0_6"/>